<evidence type="ECO:0000313" key="2">
    <source>
        <dbReference type="EMBL" id="AIE83756.1"/>
    </source>
</evidence>
<gene>
    <name evidence="2" type="ORF">OP10G_0388</name>
</gene>
<dbReference type="RefSeq" id="WP_025227574.1">
    <property type="nucleotide sequence ID" value="NZ_CP007139.1"/>
</dbReference>
<reference evidence="2 3" key="1">
    <citation type="journal article" date="2014" name="PLoS ONE">
        <title>The first complete genome sequence of the class fimbriimonadia in the phylum armatimonadetes.</title>
        <authorList>
            <person name="Hu Z.Y."/>
            <person name="Wang Y.Z."/>
            <person name="Im W.T."/>
            <person name="Wang S.Y."/>
            <person name="Zhao G.P."/>
            <person name="Zheng H.J."/>
            <person name="Quan Z.X."/>
        </authorList>
    </citation>
    <scope>NUCLEOTIDE SEQUENCE [LARGE SCALE GENOMIC DNA]</scope>
    <source>
        <strain evidence="2">Gsoil 348</strain>
    </source>
</reference>
<dbReference type="STRING" id="661478.OP10G_0388"/>
<keyword evidence="1" id="KW-0472">Membrane</keyword>
<feature type="transmembrane region" description="Helical" evidence="1">
    <location>
        <begin position="26"/>
        <end position="46"/>
    </location>
</feature>
<dbReference type="Proteomes" id="UP000027982">
    <property type="component" value="Chromosome"/>
</dbReference>
<dbReference type="HOGENOM" id="CLU_666907_0_0_0"/>
<keyword evidence="1" id="KW-0812">Transmembrane</keyword>
<keyword evidence="3" id="KW-1185">Reference proteome</keyword>
<sequence>MKQVFPPDWRTQNRLKRRFYAKYMRGLELAGYLLVFGVFAAFIYAFNYQVDDLVTADKVAIQPFAQPLSVSDSSRIVRALVEDFDEVKKGQPLVEVVVGPAAIQQYEAWQAVQDLAAKVGQTDEVKRLSSLYPRPPVQTLSAIAAGTVRIDAANLTKTLDPKAEIARVVDYRDLRLTASLSGQTIPQAKVGQMARVSSIVIEPDGGTLFRGTDSISGKLLGDGLKKLLAKRLAGAEVRLRDDIPLKVSDVSEVQVDASVHPRPGGDANHAVPLDPPSGYAVEAQVVEGSPSATVQVADLPADVAEQARAAVTSAVGGKSVRRLDGSVAQFGTPGDVHMVVKLKATQADGANSTVLNGASLTRTFEAQLKVLSPPSFLIDAVREADRAGKPVTAHVELRTGRRAIALLLLRKS</sequence>
<proteinExistence type="predicted"/>
<evidence type="ECO:0000256" key="1">
    <source>
        <dbReference type="SAM" id="Phobius"/>
    </source>
</evidence>
<dbReference type="OrthoDB" id="9834046at2"/>
<protein>
    <submittedName>
        <fullName evidence="2">Uncharacterized protein</fullName>
    </submittedName>
</protein>
<dbReference type="AlphaFoldDB" id="A0A068NJS5"/>
<dbReference type="EMBL" id="CP007139">
    <property type="protein sequence ID" value="AIE83756.1"/>
    <property type="molecule type" value="Genomic_DNA"/>
</dbReference>
<evidence type="ECO:0000313" key="3">
    <source>
        <dbReference type="Proteomes" id="UP000027982"/>
    </source>
</evidence>
<dbReference type="KEGG" id="fgi:OP10G_0388"/>
<organism evidence="2 3">
    <name type="scientific">Fimbriimonas ginsengisoli Gsoil 348</name>
    <dbReference type="NCBI Taxonomy" id="661478"/>
    <lineage>
        <taxon>Bacteria</taxon>
        <taxon>Bacillati</taxon>
        <taxon>Armatimonadota</taxon>
        <taxon>Fimbriimonadia</taxon>
        <taxon>Fimbriimonadales</taxon>
        <taxon>Fimbriimonadaceae</taxon>
        <taxon>Fimbriimonas</taxon>
    </lineage>
</organism>
<name>A0A068NJS5_FIMGI</name>
<accession>A0A068NJS5</accession>
<keyword evidence="1" id="KW-1133">Transmembrane helix</keyword>